<feature type="transmembrane region" description="Helical" evidence="1">
    <location>
        <begin position="145"/>
        <end position="167"/>
    </location>
</feature>
<protein>
    <submittedName>
        <fullName evidence="2">Peptidase, membrane zinc metallopeptidase, putative</fullName>
    </submittedName>
</protein>
<feature type="transmembrane region" description="Helical" evidence="1">
    <location>
        <begin position="200"/>
        <end position="223"/>
    </location>
</feature>
<dbReference type="eggNOG" id="COG2738">
    <property type="taxonomic scope" value="Bacteria"/>
</dbReference>
<sequence length="230" mass="25124">MIWILLLVLLLGAVYGPGLWVQRVMRRYAEPGNRYPVTGGQLARELLDGCGLNRIRVERTERGDHYDPQAGAVRLSAEHYDRRSLAALTVAAHEVGHALQHTAGYGPFVWRQRLVRAVGRAQQLGAVLLLAAPVVAGVLRVPGVAALFLLGGVLSLGSGVVVHLVTLPTELDASFRRALPLLRRSGYLYPDVDPPHARRILSAAALTYVAQSLASLLNFWTWLRVLRPGP</sequence>
<dbReference type="OrthoDB" id="9805386at2"/>
<reference evidence="2 3" key="2">
    <citation type="journal article" date="2013" name="Stand. Genomic Sci.">
        <title>Complete genome sequence of Halorhodospira halophila SL1.</title>
        <authorList>
            <person name="Challacombe J.F."/>
            <person name="Majid S."/>
            <person name="Deole R."/>
            <person name="Brettin T.S."/>
            <person name="Bruce D."/>
            <person name="Delano S.F."/>
            <person name="Detter J.C."/>
            <person name="Gleasner C.D."/>
            <person name="Han C.S."/>
            <person name="Misra M."/>
            <person name="Reitenga K.G."/>
            <person name="Mikhailova N."/>
            <person name="Woyke T."/>
            <person name="Pitluck S."/>
            <person name="Nolan M."/>
            <person name="Land M.L."/>
            <person name="Saunders E."/>
            <person name="Tapia R."/>
            <person name="Lapidus A."/>
            <person name="Ivanova N."/>
            <person name="Hoff W.D."/>
        </authorList>
    </citation>
    <scope>NUCLEOTIDE SEQUENCE [LARGE SCALE GENOMIC DNA]</scope>
    <source>
        <strain evidence="3">DSM 244 / SL1</strain>
    </source>
</reference>
<dbReference type="STRING" id="349124.Hhal_0175"/>
<dbReference type="RefSeq" id="WP_011812992.1">
    <property type="nucleotide sequence ID" value="NC_008789.1"/>
</dbReference>
<dbReference type="HOGENOM" id="CLU_084406_0_0_6"/>
<dbReference type="PANTHER" id="PTHR36434:SF1">
    <property type="entry name" value="MEMBRANE PROTEASE YUGP-RELATED"/>
    <property type="match status" value="1"/>
</dbReference>
<dbReference type="EMBL" id="CP000544">
    <property type="protein sequence ID" value="ABM60969.1"/>
    <property type="molecule type" value="Genomic_DNA"/>
</dbReference>
<dbReference type="InterPro" id="IPR007395">
    <property type="entry name" value="Zn_peptidase_2"/>
</dbReference>
<evidence type="ECO:0000256" key="1">
    <source>
        <dbReference type="SAM" id="Phobius"/>
    </source>
</evidence>
<feature type="transmembrane region" description="Helical" evidence="1">
    <location>
        <begin position="6"/>
        <end position="25"/>
    </location>
</feature>
<keyword evidence="1" id="KW-0472">Membrane</keyword>
<feature type="transmembrane region" description="Helical" evidence="1">
    <location>
        <begin position="121"/>
        <end position="139"/>
    </location>
</feature>
<name>A1WTF7_HALHL</name>
<dbReference type="PANTHER" id="PTHR36434">
    <property type="entry name" value="MEMBRANE PROTEASE YUGP-RELATED"/>
    <property type="match status" value="1"/>
</dbReference>
<keyword evidence="1" id="KW-1133">Transmembrane helix</keyword>
<evidence type="ECO:0000313" key="3">
    <source>
        <dbReference type="Proteomes" id="UP000000647"/>
    </source>
</evidence>
<dbReference type="KEGG" id="hha:Hhal_0175"/>
<accession>A1WTF7</accession>
<keyword evidence="3" id="KW-1185">Reference proteome</keyword>
<dbReference type="Pfam" id="PF04298">
    <property type="entry name" value="Zn_peptidase_2"/>
    <property type="match status" value="1"/>
</dbReference>
<keyword evidence="1" id="KW-0812">Transmembrane</keyword>
<dbReference type="AlphaFoldDB" id="A1WTF7"/>
<evidence type="ECO:0000313" key="2">
    <source>
        <dbReference type="EMBL" id="ABM60969.1"/>
    </source>
</evidence>
<dbReference type="Proteomes" id="UP000000647">
    <property type="component" value="Chromosome"/>
</dbReference>
<gene>
    <name evidence="2" type="ordered locus">Hhal_0175</name>
</gene>
<proteinExistence type="predicted"/>
<organism evidence="2 3">
    <name type="scientific">Halorhodospira halophila (strain DSM 244 / SL1)</name>
    <name type="common">Ectothiorhodospira halophila (strain DSM 244 / SL1)</name>
    <dbReference type="NCBI Taxonomy" id="349124"/>
    <lineage>
        <taxon>Bacteria</taxon>
        <taxon>Pseudomonadati</taxon>
        <taxon>Pseudomonadota</taxon>
        <taxon>Gammaproteobacteria</taxon>
        <taxon>Chromatiales</taxon>
        <taxon>Ectothiorhodospiraceae</taxon>
        <taxon>Halorhodospira</taxon>
    </lineage>
</organism>
<reference evidence="3" key="1">
    <citation type="submission" date="2006-12" db="EMBL/GenBank/DDBJ databases">
        <title>Complete sequence of Halorhodospira halophila SL1.</title>
        <authorList>
            <consortium name="US DOE Joint Genome Institute"/>
            <person name="Copeland A."/>
            <person name="Lucas S."/>
            <person name="Lapidus A."/>
            <person name="Barry K."/>
            <person name="Detter J.C."/>
            <person name="Glavina del Rio T."/>
            <person name="Hammon N."/>
            <person name="Israni S."/>
            <person name="Dalin E."/>
            <person name="Tice H."/>
            <person name="Pitluck S."/>
            <person name="Saunders E."/>
            <person name="Brettin T."/>
            <person name="Bruce D."/>
            <person name="Han C."/>
            <person name="Tapia R."/>
            <person name="Schmutz J."/>
            <person name="Larimer F."/>
            <person name="Land M."/>
            <person name="Hauser L."/>
            <person name="Kyrpides N."/>
            <person name="Mikhailova N."/>
            <person name="Hoff W."/>
            <person name="Richardson P."/>
        </authorList>
    </citation>
    <scope>NUCLEOTIDE SEQUENCE [LARGE SCALE GENOMIC DNA]</scope>
    <source>
        <strain evidence="3">DSM 244 / SL1</strain>
    </source>
</reference>